<reference evidence="2 3" key="1">
    <citation type="submission" date="2020-04" db="EMBL/GenBank/DDBJ databases">
        <title>Genomic insights into acetone-butanol-ethanol (ABE) fermentation by sequencing solventogenic clostridia strains.</title>
        <authorList>
            <person name="Brown S."/>
        </authorList>
    </citation>
    <scope>NUCLEOTIDE SEQUENCE [LARGE SCALE GENOMIC DNA]</scope>
    <source>
        <strain evidence="2 3">DJ011</strain>
    </source>
</reference>
<dbReference type="EMBL" id="JAAZWO010000051">
    <property type="protein sequence ID" value="MBC2400133.1"/>
    <property type="molecule type" value="Genomic_DNA"/>
</dbReference>
<dbReference type="Proteomes" id="UP000563151">
    <property type="component" value="Unassembled WGS sequence"/>
</dbReference>
<organism evidence="2 3">
    <name type="scientific">Clostridium tetanomorphum</name>
    <dbReference type="NCBI Taxonomy" id="1553"/>
    <lineage>
        <taxon>Bacteria</taxon>
        <taxon>Bacillati</taxon>
        <taxon>Bacillota</taxon>
        <taxon>Clostridia</taxon>
        <taxon>Eubacteriales</taxon>
        <taxon>Clostridiaceae</taxon>
        <taxon>Clostridium</taxon>
    </lineage>
</organism>
<keyword evidence="3" id="KW-1185">Reference proteome</keyword>
<dbReference type="Gene3D" id="3.40.50.720">
    <property type="entry name" value="NAD(P)-binding Rossmann-like Domain"/>
    <property type="match status" value="1"/>
</dbReference>
<dbReference type="AlphaFoldDB" id="A0A923J3D7"/>
<proteinExistence type="predicted"/>
<dbReference type="RefSeq" id="WP_035150541.1">
    <property type="nucleotide sequence ID" value="NZ_JAAZWO010000051.1"/>
</dbReference>
<dbReference type="Pfam" id="PF13380">
    <property type="entry name" value="CoA_binding_2"/>
    <property type="match status" value="1"/>
</dbReference>
<dbReference type="InterPro" id="IPR003781">
    <property type="entry name" value="CoA-bd"/>
</dbReference>
<dbReference type="SMART" id="SM00881">
    <property type="entry name" value="CoA_binding"/>
    <property type="match status" value="1"/>
</dbReference>
<dbReference type="PANTHER" id="PTHR33303:SF2">
    <property type="entry name" value="COA-BINDING DOMAIN-CONTAINING PROTEIN"/>
    <property type="match status" value="1"/>
</dbReference>
<evidence type="ECO:0000259" key="1">
    <source>
        <dbReference type="SMART" id="SM00881"/>
    </source>
</evidence>
<dbReference type="InterPro" id="IPR036291">
    <property type="entry name" value="NAD(P)-bd_dom_sf"/>
</dbReference>
<dbReference type="PANTHER" id="PTHR33303">
    <property type="entry name" value="CYTOPLASMIC PROTEIN-RELATED"/>
    <property type="match status" value="1"/>
</dbReference>
<protein>
    <submittedName>
        <fullName evidence="2">CoA-binding protein</fullName>
    </submittedName>
</protein>
<name>A0A923J3D7_CLOTT</name>
<evidence type="ECO:0000313" key="2">
    <source>
        <dbReference type="EMBL" id="MBC2400133.1"/>
    </source>
</evidence>
<dbReference type="SUPFAM" id="SSF51735">
    <property type="entry name" value="NAD(P)-binding Rossmann-fold domains"/>
    <property type="match status" value="1"/>
</dbReference>
<comment type="caution">
    <text evidence="2">The sequence shown here is derived from an EMBL/GenBank/DDBJ whole genome shotgun (WGS) entry which is preliminary data.</text>
</comment>
<evidence type="ECO:0000313" key="3">
    <source>
        <dbReference type="Proteomes" id="UP000563151"/>
    </source>
</evidence>
<accession>A0A923J3D7</accession>
<feature type="domain" description="CoA-binding" evidence="1">
    <location>
        <begin position="6"/>
        <end position="95"/>
    </location>
</feature>
<sequence>MDGQQLLEYRNWIVAGDVLNDSKYAHRILNTLKESGYKVQGLNPMSDDERVYKSLKDIEYKIDVIDLCINPINGLEVVKEAHDLGINKILIQPGAESEDILSFCAEKGIIAIEGCVLVEISYYKRKKR</sequence>
<gene>
    <name evidence="2" type="ORF">HGG79_20610</name>
</gene>